<proteinExistence type="predicted"/>
<name>A0AAV7NVJ6_PLEWA</name>
<dbReference type="Proteomes" id="UP001066276">
    <property type="component" value="Chromosome 8"/>
</dbReference>
<keyword evidence="2" id="KW-1185">Reference proteome</keyword>
<accession>A0AAV7NVJ6</accession>
<evidence type="ECO:0000313" key="2">
    <source>
        <dbReference type="Proteomes" id="UP001066276"/>
    </source>
</evidence>
<comment type="caution">
    <text evidence="1">The sequence shown here is derived from an EMBL/GenBank/DDBJ whole genome shotgun (WGS) entry which is preliminary data.</text>
</comment>
<sequence length="72" mass="8449">MIQTGWPCPTWCENIACGERCAAYTLLAKLRREPVPRGETQVQLLKEKRHLAGRWAPEFENLWVLGRYCHYC</sequence>
<organism evidence="1 2">
    <name type="scientific">Pleurodeles waltl</name>
    <name type="common">Iberian ribbed newt</name>
    <dbReference type="NCBI Taxonomy" id="8319"/>
    <lineage>
        <taxon>Eukaryota</taxon>
        <taxon>Metazoa</taxon>
        <taxon>Chordata</taxon>
        <taxon>Craniata</taxon>
        <taxon>Vertebrata</taxon>
        <taxon>Euteleostomi</taxon>
        <taxon>Amphibia</taxon>
        <taxon>Batrachia</taxon>
        <taxon>Caudata</taxon>
        <taxon>Salamandroidea</taxon>
        <taxon>Salamandridae</taxon>
        <taxon>Pleurodelinae</taxon>
        <taxon>Pleurodeles</taxon>
    </lineage>
</organism>
<dbReference type="AlphaFoldDB" id="A0AAV7NVJ6"/>
<evidence type="ECO:0000313" key="1">
    <source>
        <dbReference type="EMBL" id="KAJ1120090.1"/>
    </source>
</evidence>
<gene>
    <name evidence="1" type="ORF">NDU88_008266</name>
</gene>
<dbReference type="EMBL" id="JANPWB010000012">
    <property type="protein sequence ID" value="KAJ1120090.1"/>
    <property type="molecule type" value="Genomic_DNA"/>
</dbReference>
<reference evidence="1" key="1">
    <citation type="journal article" date="2022" name="bioRxiv">
        <title>Sequencing and chromosome-scale assembly of the giantPleurodeles waltlgenome.</title>
        <authorList>
            <person name="Brown T."/>
            <person name="Elewa A."/>
            <person name="Iarovenko S."/>
            <person name="Subramanian E."/>
            <person name="Araus A.J."/>
            <person name="Petzold A."/>
            <person name="Susuki M."/>
            <person name="Suzuki K.-i.T."/>
            <person name="Hayashi T."/>
            <person name="Toyoda A."/>
            <person name="Oliveira C."/>
            <person name="Osipova E."/>
            <person name="Leigh N.D."/>
            <person name="Simon A."/>
            <person name="Yun M.H."/>
        </authorList>
    </citation>
    <scope>NUCLEOTIDE SEQUENCE</scope>
    <source>
        <strain evidence="1">20211129_DDA</strain>
        <tissue evidence="1">Liver</tissue>
    </source>
</reference>
<protein>
    <submittedName>
        <fullName evidence="1">Uncharacterized protein</fullName>
    </submittedName>
</protein>